<dbReference type="EMBL" id="FOKG01000013">
    <property type="protein sequence ID" value="SFB47881.1"/>
    <property type="molecule type" value="Genomic_DNA"/>
</dbReference>
<proteinExistence type="inferred from homology"/>
<name>A0A1I1BC79_9PSEU</name>
<keyword evidence="4" id="KW-1185">Reference proteome</keyword>
<dbReference type="Proteomes" id="UP000243799">
    <property type="component" value="Unassembled WGS sequence"/>
</dbReference>
<dbReference type="RefSeq" id="WP_091674995.1">
    <property type="nucleotide sequence ID" value="NZ_FOKG01000013.1"/>
</dbReference>
<evidence type="ECO:0000313" key="3">
    <source>
        <dbReference type="EMBL" id="SFB47881.1"/>
    </source>
</evidence>
<dbReference type="OrthoDB" id="3687467at2"/>
<dbReference type="GO" id="GO:0020037">
    <property type="term" value="F:heme binding"/>
    <property type="evidence" value="ECO:0007669"/>
    <property type="project" value="InterPro"/>
</dbReference>
<gene>
    <name evidence="3" type="ORF">SAMN05216266_11369</name>
</gene>
<sequence>MGTLSRNELGRRLQAIRGVIWQEALAGDWFAELLRDYPARLSTAPRGESRPSVSRSQLGAWMVRDPDVACRLLADERFGFRRADGGKAHLQVLPLPRAHLAQERAVQQAMVDAVRPVLGQAALRRSSGAVRRRAEQLLEGADTRTEFDLLNAYAAPLATAVLADVLGLQDGQRAVLAGHQLGLGLVPDAMVSPQTLPDVLALSWATREVEELLAEHGASGDTLGGMMAASVLFLATAPTVIARSVAHRLSVGTDHGPVDGALLRWPPLRLLTRVAHTDVDVEGHRVATDEQVVVPVTATGAPDRLLAREPQYALIRPLLSMTVEFAVDTLLGRHPGLGLSGPPRRRGRSPVTGALSEMRVMRR</sequence>
<dbReference type="SUPFAM" id="SSF48264">
    <property type="entry name" value="Cytochrome P450"/>
    <property type="match status" value="1"/>
</dbReference>
<evidence type="ECO:0000256" key="2">
    <source>
        <dbReference type="SAM" id="MobiDB-lite"/>
    </source>
</evidence>
<organism evidence="3 4">
    <name type="scientific">Amycolatopsis marina</name>
    <dbReference type="NCBI Taxonomy" id="490629"/>
    <lineage>
        <taxon>Bacteria</taxon>
        <taxon>Bacillati</taxon>
        <taxon>Actinomycetota</taxon>
        <taxon>Actinomycetes</taxon>
        <taxon>Pseudonocardiales</taxon>
        <taxon>Pseudonocardiaceae</taxon>
        <taxon>Amycolatopsis</taxon>
    </lineage>
</organism>
<dbReference type="InterPro" id="IPR036396">
    <property type="entry name" value="Cyt_P450_sf"/>
</dbReference>
<dbReference type="GO" id="GO:0016705">
    <property type="term" value="F:oxidoreductase activity, acting on paired donors, with incorporation or reduction of molecular oxygen"/>
    <property type="evidence" value="ECO:0007669"/>
    <property type="project" value="InterPro"/>
</dbReference>
<evidence type="ECO:0000256" key="1">
    <source>
        <dbReference type="ARBA" id="ARBA00010617"/>
    </source>
</evidence>
<protein>
    <submittedName>
        <fullName evidence="3">Cytochrome P450</fullName>
    </submittedName>
</protein>
<comment type="similarity">
    <text evidence="1">Belongs to the cytochrome P450 family.</text>
</comment>
<reference evidence="4" key="1">
    <citation type="submission" date="2016-10" db="EMBL/GenBank/DDBJ databases">
        <authorList>
            <person name="Varghese N."/>
            <person name="Submissions S."/>
        </authorList>
    </citation>
    <scope>NUCLEOTIDE SEQUENCE [LARGE SCALE GENOMIC DNA]</scope>
    <source>
        <strain evidence="4">CGMCC 4.3568</strain>
    </source>
</reference>
<evidence type="ECO:0000313" key="4">
    <source>
        <dbReference type="Proteomes" id="UP000243799"/>
    </source>
</evidence>
<dbReference type="PANTHER" id="PTHR46696:SF6">
    <property type="entry name" value="P450, PUTATIVE (EUROFUNG)-RELATED"/>
    <property type="match status" value="1"/>
</dbReference>
<dbReference type="GO" id="GO:0005506">
    <property type="term" value="F:iron ion binding"/>
    <property type="evidence" value="ECO:0007669"/>
    <property type="project" value="InterPro"/>
</dbReference>
<feature type="region of interest" description="Disordered" evidence="2">
    <location>
        <begin position="336"/>
        <end position="363"/>
    </location>
</feature>
<accession>A0A1I1BC79</accession>
<dbReference type="PANTHER" id="PTHR46696">
    <property type="entry name" value="P450, PUTATIVE (EUROFUNG)-RELATED"/>
    <property type="match status" value="1"/>
</dbReference>
<dbReference type="Gene3D" id="1.10.630.10">
    <property type="entry name" value="Cytochrome P450"/>
    <property type="match status" value="1"/>
</dbReference>
<dbReference type="STRING" id="490629.SAMN05216266_11369"/>
<dbReference type="AlphaFoldDB" id="A0A1I1BC79"/>
<dbReference type="GO" id="GO:0004497">
    <property type="term" value="F:monooxygenase activity"/>
    <property type="evidence" value="ECO:0007669"/>
    <property type="project" value="InterPro"/>
</dbReference>